<reference evidence="3" key="1">
    <citation type="submission" date="2018-12" db="EMBL/GenBank/DDBJ databases">
        <title>Complete genome sequence of an uncultured bacterium of the candidate phylum Bipolaricaulota.</title>
        <authorList>
            <person name="Kadnikov V.V."/>
            <person name="Mardanov A.V."/>
            <person name="Beletsky A.V."/>
            <person name="Frank Y.A."/>
            <person name="Karnachuk O.V."/>
            <person name="Ravin N.V."/>
        </authorList>
    </citation>
    <scope>NUCLEOTIDE SEQUENCE [LARGE SCALE GENOMIC DNA]</scope>
</reference>
<dbReference type="AlphaFoldDB" id="A0A410FVW2"/>
<evidence type="ECO:0000256" key="1">
    <source>
        <dbReference type="SAM" id="MobiDB-lite"/>
    </source>
</evidence>
<dbReference type="EMBL" id="CP034928">
    <property type="protein sequence ID" value="QAA77112.1"/>
    <property type="molecule type" value="Genomic_DNA"/>
</dbReference>
<dbReference type="KEGG" id="bih:BIP78_1346"/>
<accession>A0A410FVW2</accession>
<dbReference type="Proteomes" id="UP000287233">
    <property type="component" value="Chromosome"/>
</dbReference>
<sequence>MVEEALVKIVRELGGEVERRGDTIGFTRVLAERRAFLSRKRLVYRATIRVDEAKREIHLTESLTETGSGLGPESGFGFRTETYKTGRGPREGDIAEQSKLFGRTYSYTFDFSAVRGAIERVAHDHGYAVRHHLSLR</sequence>
<evidence type="ECO:0000313" key="3">
    <source>
        <dbReference type="Proteomes" id="UP000287233"/>
    </source>
</evidence>
<proteinExistence type="predicted"/>
<name>A0A410FVW2_BIPS1</name>
<feature type="region of interest" description="Disordered" evidence="1">
    <location>
        <begin position="64"/>
        <end position="91"/>
    </location>
</feature>
<gene>
    <name evidence="2" type="ORF">BIP78_1346</name>
</gene>
<evidence type="ECO:0000313" key="2">
    <source>
        <dbReference type="EMBL" id="QAA77112.1"/>
    </source>
</evidence>
<protein>
    <submittedName>
        <fullName evidence="2">Uncharacterized protein</fullName>
    </submittedName>
</protein>
<feature type="compositionally biased region" description="Basic and acidic residues" evidence="1">
    <location>
        <begin position="81"/>
        <end position="91"/>
    </location>
</feature>
<organism evidence="2 3">
    <name type="scientific">Bipolaricaulis sibiricus</name>
    <dbReference type="NCBI Taxonomy" id="2501609"/>
    <lineage>
        <taxon>Bacteria</taxon>
        <taxon>Candidatus Bipolaricaulota</taxon>
        <taxon>Candidatus Bipolaricaulia</taxon>
        <taxon>Candidatus Bipolaricaulales</taxon>
        <taxon>Candidatus Bipolaricaulaceae</taxon>
        <taxon>Candidatus Bipolaricaulis</taxon>
    </lineage>
</organism>